<accession>A0A1H3ZFI5</accession>
<gene>
    <name evidence="1" type="ORF">SAMN02745729_10220</name>
</gene>
<evidence type="ECO:0000313" key="1">
    <source>
        <dbReference type="EMBL" id="SEA22355.1"/>
    </source>
</evidence>
<name>A0A1H3ZFI5_9GAMM</name>
<keyword evidence="2" id="KW-1185">Reference proteome</keyword>
<organism evidence="1 2">
    <name type="scientific">Marinobacterium iners DSM 11526</name>
    <dbReference type="NCBI Taxonomy" id="1122198"/>
    <lineage>
        <taxon>Bacteria</taxon>
        <taxon>Pseudomonadati</taxon>
        <taxon>Pseudomonadota</taxon>
        <taxon>Gammaproteobacteria</taxon>
        <taxon>Oceanospirillales</taxon>
        <taxon>Oceanospirillaceae</taxon>
        <taxon>Marinobacterium</taxon>
    </lineage>
</organism>
<protein>
    <submittedName>
        <fullName evidence="1">Uncharacterized protein</fullName>
    </submittedName>
</protein>
<proteinExistence type="predicted"/>
<reference evidence="2" key="1">
    <citation type="submission" date="2016-10" db="EMBL/GenBank/DDBJ databases">
        <authorList>
            <person name="Varghese N."/>
            <person name="Submissions S."/>
        </authorList>
    </citation>
    <scope>NUCLEOTIDE SEQUENCE [LARGE SCALE GENOMIC DNA]</scope>
    <source>
        <strain evidence="2">DSM 11526</strain>
    </source>
</reference>
<evidence type="ECO:0000313" key="2">
    <source>
        <dbReference type="Proteomes" id="UP000242469"/>
    </source>
</evidence>
<dbReference type="RefSeq" id="WP_175527566.1">
    <property type="nucleotide sequence ID" value="NZ_FNRJ01000002.1"/>
</dbReference>
<dbReference type="AlphaFoldDB" id="A0A1H3ZFI5"/>
<dbReference type="EMBL" id="FNRJ01000002">
    <property type="protein sequence ID" value="SEA22355.1"/>
    <property type="molecule type" value="Genomic_DNA"/>
</dbReference>
<sequence length="108" mass="12002">MLKPGDRVWVNIPGTGYVGVAKVTDHPVVADEFLTDGKSIQGQYFMAAQCGEDDAEYFVPVHWLHKVSVHEAVNEVGLFGNQNSVARPRTPKWEHTVTRLKELWGIAG</sequence>
<dbReference type="STRING" id="1122198.SAMN02745729_10220"/>
<dbReference type="Proteomes" id="UP000242469">
    <property type="component" value="Unassembled WGS sequence"/>
</dbReference>